<organism evidence="1 2">
    <name type="scientific">Peptoniphilus asaccharolyticus DSM 20463</name>
    <dbReference type="NCBI Taxonomy" id="573058"/>
    <lineage>
        <taxon>Bacteria</taxon>
        <taxon>Bacillati</taxon>
        <taxon>Bacillota</taxon>
        <taxon>Tissierellia</taxon>
        <taxon>Tissierellales</taxon>
        <taxon>Peptoniphilaceae</taxon>
        <taxon>Peptoniphilus</taxon>
    </lineage>
</organism>
<dbReference type="InterPro" id="IPR053139">
    <property type="entry name" value="Surface_bspA-like"/>
</dbReference>
<keyword evidence="2" id="KW-1185">Reference proteome</keyword>
<dbReference type="EMBL" id="FWWR01000017">
    <property type="protein sequence ID" value="SMB93856.1"/>
    <property type="molecule type" value="Genomic_DNA"/>
</dbReference>
<evidence type="ECO:0000313" key="1">
    <source>
        <dbReference type="EMBL" id="SMB93856.1"/>
    </source>
</evidence>
<dbReference type="Gene3D" id="3.80.10.10">
    <property type="entry name" value="Ribonuclease Inhibitor"/>
    <property type="match status" value="1"/>
</dbReference>
<evidence type="ECO:0000313" key="2">
    <source>
        <dbReference type="Proteomes" id="UP000192368"/>
    </source>
</evidence>
<name>A0A1W1VKM4_PEPAS</name>
<dbReference type="RefSeq" id="WP_084231640.1">
    <property type="nucleotide sequence ID" value="NZ_FWWR01000017.1"/>
</dbReference>
<dbReference type="OrthoDB" id="9775707at2"/>
<dbReference type="Proteomes" id="UP000192368">
    <property type="component" value="Unassembled WGS sequence"/>
</dbReference>
<dbReference type="PANTHER" id="PTHR45661">
    <property type="entry name" value="SURFACE ANTIGEN"/>
    <property type="match status" value="1"/>
</dbReference>
<dbReference type="PANTHER" id="PTHR45661:SF3">
    <property type="entry name" value="IG-LIKE DOMAIN-CONTAINING PROTEIN"/>
    <property type="match status" value="1"/>
</dbReference>
<reference evidence="2" key="1">
    <citation type="submission" date="2017-04" db="EMBL/GenBank/DDBJ databases">
        <authorList>
            <person name="Varghese N."/>
            <person name="Submissions S."/>
        </authorList>
    </citation>
    <scope>NUCLEOTIDE SEQUENCE [LARGE SCALE GENOMIC DNA]</scope>
    <source>
        <strain evidence="2">DSM 20463</strain>
    </source>
</reference>
<sequence length="196" mass="22211">MDNQFEFDDFIIKGDTLVGMTRQGKDKIKNEGITHMPIPKEGPDGTPIRKIGQNCFYRRKLSTFEIPETVEEIGYDAFGVNNISEITIPDSVKKIDGFAFYRNKLTNIKLPAELTHIGPSAFALNNISNIEFNDKLELIDTSSFYSNAIEKLELPSSLKKINMFAFRKNNIFEVEVPANVAELHKDAFETTTIINK</sequence>
<accession>A0A1W1VKM4</accession>
<proteinExistence type="predicted"/>
<dbReference type="InterPro" id="IPR026906">
    <property type="entry name" value="LRR_5"/>
</dbReference>
<protein>
    <submittedName>
        <fullName evidence="1">Leucine rich repeat-containing protein</fullName>
    </submittedName>
</protein>
<dbReference type="STRING" id="573058.SAMN00017477_2150"/>
<dbReference type="Pfam" id="PF13306">
    <property type="entry name" value="LRR_5"/>
    <property type="match status" value="1"/>
</dbReference>
<dbReference type="AlphaFoldDB" id="A0A1W1VKM4"/>
<gene>
    <name evidence="1" type="ORF">SAMN00017477_2150</name>
</gene>
<dbReference type="InterPro" id="IPR032675">
    <property type="entry name" value="LRR_dom_sf"/>
</dbReference>